<reference evidence="1 2" key="1">
    <citation type="submission" date="2017-10" db="EMBL/GenBank/DDBJ databases">
        <title>Novel microbial diversity and functional potential in the marine mammal oral microbiome.</title>
        <authorList>
            <person name="Dudek N.K."/>
            <person name="Sun C.L."/>
            <person name="Burstein D."/>
            <person name="Kantor R.S."/>
            <person name="Aliaga Goltsman D.S."/>
            <person name="Bik E.M."/>
            <person name="Thomas B.C."/>
            <person name="Banfield J.F."/>
            <person name="Relman D.A."/>
        </authorList>
    </citation>
    <scope>NUCLEOTIDE SEQUENCE [LARGE SCALE GENOMIC DNA]</scope>
    <source>
        <strain evidence="1">DOLZORAL124_49_17</strain>
    </source>
</reference>
<proteinExistence type="predicted"/>
<gene>
    <name evidence="1" type="ORF">CSB45_04450</name>
</gene>
<name>A0A2G6E8A7_9BACT</name>
<dbReference type="Gene3D" id="2.60.320.10">
    <property type="entry name" value="N-utilization substance G protein NusG, insert domain"/>
    <property type="match status" value="1"/>
</dbReference>
<dbReference type="Proteomes" id="UP000229740">
    <property type="component" value="Unassembled WGS sequence"/>
</dbReference>
<protein>
    <submittedName>
        <fullName evidence="1">Uncharacterized protein</fullName>
    </submittedName>
</protein>
<evidence type="ECO:0000313" key="2">
    <source>
        <dbReference type="Proteomes" id="UP000229740"/>
    </source>
</evidence>
<dbReference type="SUPFAM" id="SSF82004">
    <property type="entry name" value="N-utilization substance G protein NusG, insert domain"/>
    <property type="match status" value="1"/>
</dbReference>
<dbReference type="AlphaFoldDB" id="A0A2G6E8A7"/>
<evidence type="ECO:0000313" key="1">
    <source>
        <dbReference type="EMBL" id="PID58323.1"/>
    </source>
</evidence>
<sequence>MNTTRLAQILTTGDKIVIAVLLSISLAGFPLLSRVGKTGNTVQIEVNGTHSALLSLAENQTLAVPGPLGETLLTIHDGHVHVTESPCRNKICIHSGRISRSGEIIACVPNKVVIQILGDKTADYDAVTQ</sequence>
<dbReference type="Pfam" id="PF07009">
    <property type="entry name" value="NusG_II"/>
    <property type="match status" value="1"/>
</dbReference>
<accession>A0A2G6E8A7</accession>
<dbReference type="InterPro" id="IPR038690">
    <property type="entry name" value="NusG_2_sf"/>
</dbReference>
<dbReference type="CDD" id="cd09910">
    <property type="entry name" value="NGN-insert_like"/>
    <property type="match status" value="1"/>
</dbReference>
<dbReference type="EMBL" id="PDPS01000023">
    <property type="protein sequence ID" value="PID58323.1"/>
    <property type="molecule type" value="Genomic_DNA"/>
</dbReference>
<comment type="caution">
    <text evidence="1">The sequence shown here is derived from an EMBL/GenBank/DDBJ whole genome shotgun (WGS) entry which is preliminary data.</text>
</comment>
<organism evidence="1 2">
    <name type="scientific">candidate division KSB3 bacterium</name>
    <dbReference type="NCBI Taxonomy" id="2044937"/>
    <lineage>
        <taxon>Bacteria</taxon>
        <taxon>candidate division KSB3</taxon>
    </lineage>
</organism>